<evidence type="ECO:0008006" key="4">
    <source>
        <dbReference type="Google" id="ProtNLM"/>
    </source>
</evidence>
<feature type="transmembrane region" description="Helical" evidence="1">
    <location>
        <begin position="132"/>
        <end position="149"/>
    </location>
</feature>
<organism evidence="2 3">
    <name type="scientific">Saccharicrinis carchari</name>
    <dbReference type="NCBI Taxonomy" id="1168039"/>
    <lineage>
        <taxon>Bacteria</taxon>
        <taxon>Pseudomonadati</taxon>
        <taxon>Bacteroidota</taxon>
        <taxon>Bacteroidia</taxon>
        <taxon>Marinilabiliales</taxon>
        <taxon>Marinilabiliaceae</taxon>
        <taxon>Saccharicrinis</taxon>
    </lineage>
</organism>
<gene>
    <name evidence="2" type="ORF">SAMN06265379_10138</name>
</gene>
<name>A0A521ACT8_SACCC</name>
<dbReference type="Proteomes" id="UP000319040">
    <property type="component" value="Unassembled WGS sequence"/>
</dbReference>
<accession>A0A521ACT8</accession>
<keyword evidence="3" id="KW-1185">Reference proteome</keyword>
<reference evidence="2 3" key="1">
    <citation type="submission" date="2017-05" db="EMBL/GenBank/DDBJ databases">
        <authorList>
            <person name="Varghese N."/>
            <person name="Submissions S."/>
        </authorList>
    </citation>
    <scope>NUCLEOTIDE SEQUENCE [LARGE SCALE GENOMIC DNA]</scope>
    <source>
        <strain evidence="2 3">DSM 27040</strain>
    </source>
</reference>
<keyword evidence="1" id="KW-0812">Transmembrane</keyword>
<keyword evidence="1" id="KW-1133">Transmembrane helix</keyword>
<sequence>MNQLLSYDEWMSDLEEKVDKIPRVQAVISSFEVLPRLGKLLSDKSNSCSECFMYWQKLQESTLHFDQFFEDGNRYSIDFENLVEIIMQHLKISHAIRPKGYLLSLYTLAGMVVGVLLGAIVGFAFLSGEYKGAVLLGWLIGMLLGWSAGTRKEKRMRKQSRIF</sequence>
<protein>
    <recommendedName>
        <fullName evidence="4">Glycine zipper family protein</fullName>
    </recommendedName>
</protein>
<dbReference type="EMBL" id="FXTB01000001">
    <property type="protein sequence ID" value="SMO32615.1"/>
    <property type="molecule type" value="Genomic_DNA"/>
</dbReference>
<dbReference type="OrthoDB" id="1121312at2"/>
<dbReference type="AlphaFoldDB" id="A0A521ACT8"/>
<dbReference type="RefSeq" id="WP_142531464.1">
    <property type="nucleotide sequence ID" value="NZ_FXTB01000001.1"/>
</dbReference>
<evidence type="ECO:0000256" key="1">
    <source>
        <dbReference type="SAM" id="Phobius"/>
    </source>
</evidence>
<keyword evidence="1" id="KW-0472">Membrane</keyword>
<evidence type="ECO:0000313" key="2">
    <source>
        <dbReference type="EMBL" id="SMO32615.1"/>
    </source>
</evidence>
<feature type="transmembrane region" description="Helical" evidence="1">
    <location>
        <begin position="101"/>
        <end position="126"/>
    </location>
</feature>
<proteinExistence type="predicted"/>
<evidence type="ECO:0000313" key="3">
    <source>
        <dbReference type="Proteomes" id="UP000319040"/>
    </source>
</evidence>